<dbReference type="AlphaFoldDB" id="A0A323VAI8"/>
<comment type="caution">
    <text evidence="4">The sequence shown here is derived from an EMBL/GenBank/DDBJ whole genome shotgun (WGS) entry which is preliminary data.</text>
</comment>
<evidence type="ECO:0000313" key="5">
    <source>
        <dbReference type="Proteomes" id="UP000247602"/>
    </source>
</evidence>
<sequence length="93" mass="9671">MPAANSRYQEIQVAGDELVTRVRELVHEGNVSRLSIKKEDGETVLEVPLTAGVAVAAAGALVWPALVALGAVAALFTHVTIGVERRGADEAPA</sequence>
<dbReference type="Proteomes" id="UP000580718">
    <property type="component" value="Unassembled WGS sequence"/>
</dbReference>
<dbReference type="EMBL" id="QKNV01000071">
    <property type="protein sequence ID" value="PZA21705.1"/>
    <property type="molecule type" value="Genomic_DNA"/>
</dbReference>
<dbReference type="InterPro" id="IPR025642">
    <property type="entry name" value="DUF4342"/>
</dbReference>
<dbReference type="Proteomes" id="UP000247602">
    <property type="component" value="Unassembled WGS sequence"/>
</dbReference>
<accession>A0A323VAI8</accession>
<dbReference type="RefSeq" id="WP_110551945.1">
    <property type="nucleotide sequence ID" value="NZ_JACIBU010000001.1"/>
</dbReference>
<feature type="domain" description="DUF4342" evidence="2">
    <location>
        <begin position="6"/>
        <end position="85"/>
    </location>
</feature>
<reference evidence="3 6" key="2">
    <citation type="submission" date="2020-08" db="EMBL/GenBank/DDBJ databases">
        <title>Sequencing the genomes of 1000 actinobacteria strains.</title>
        <authorList>
            <person name="Klenk H.-P."/>
        </authorList>
    </citation>
    <scope>NUCLEOTIDE SEQUENCE [LARGE SCALE GENOMIC DNA]</scope>
    <source>
        <strain evidence="3 6">DSM 16678</strain>
    </source>
</reference>
<gene>
    <name evidence="4" type="ORF">DMO24_08870</name>
    <name evidence="3" type="ORF">FHX36_000463</name>
</gene>
<reference evidence="4 5" key="1">
    <citation type="submission" date="2018-06" db="EMBL/GenBank/DDBJ databases">
        <title>Draft genome sequence of Modestobacter versicolor CP153-2.</title>
        <authorList>
            <person name="Gundlapally S.R."/>
        </authorList>
    </citation>
    <scope>NUCLEOTIDE SEQUENCE [LARGE SCALE GENOMIC DNA]</scope>
    <source>
        <strain evidence="4 5">CP153-2</strain>
    </source>
</reference>
<feature type="transmembrane region" description="Helical" evidence="1">
    <location>
        <begin position="53"/>
        <end position="76"/>
    </location>
</feature>
<dbReference type="OrthoDB" id="677607at2"/>
<name>A0A323VAI8_9ACTN</name>
<keyword evidence="1" id="KW-1133">Transmembrane helix</keyword>
<proteinExistence type="predicted"/>
<organism evidence="4 5">
    <name type="scientific">Modestobacter versicolor</name>
    <dbReference type="NCBI Taxonomy" id="429133"/>
    <lineage>
        <taxon>Bacteria</taxon>
        <taxon>Bacillati</taxon>
        <taxon>Actinomycetota</taxon>
        <taxon>Actinomycetes</taxon>
        <taxon>Geodermatophilales</taxon>
        <taxon>Geodermatophilaceae</taxon>
        <taxon>Modestobacter</taxon>
    </lineage>
</organism>
<evidence type="ECO:0000259" key="2">
    <source>
        <dbReference type="Pfam" id="PF14242"/>
    </source>
</evidence>
<evidence type="ECO:0000313" key="4">
    <source>
        <dbReference type="EMBL" id="PZA21705.1"/>
    </source>
</evidence>
<evidence type="ECO:0000313" key="3">
    <source>
        <dbReference type="EMBL" id="MBB3674728.1"/>
    </source>
</evidence>
<evidence type="ECO:0000313" key="6">
    <source>
        <dbReference type="Proteomes" id="UP000580718"/>
    </source>
</evidence>
<protein>
    <recommendedName>
        <fullName evidence="2">DUF4342 domain-containing protein</fullName>
    </recommendedName>
</protein>
<evidence type="ECO:0000256" key="1">
    <source>
        <dbReference type="SAM" id="Phobius"/>
    </source>
</evidence>
<keyword evidence="5" id="KW-1185">Reference proteome</keyword>
<dbReference type="EMBL" id="JACIBU010000001">
    <property type="protein sequence ID" value="MBB3674728.1"/>
    <property type="molecule type" value="Genomic_DNA"/>
</dbReference>
<keyword evidence="1" id="KW-0472">Membrane</keyword>
<dbReference type="Pfam" id="PF14242">
    <property type="entry name" value="DUF4342"/>
    <property type="match status" value="1"/>
</dbReference>
<keyword evidence="1" id="KW-0812">Transmembrane</keyword>